<dbReference type="RefSeq" id="WP_093023359.1">
    <property type="nucleotide sequence ID" value="NZ_FPBK01000001.1"/>
</dbReference>
<protein>
    <recommendedName>
        <fullName evidence="2">DUF4168 domain-containing protein</fullName>
    </recommendedName>
</protein>
<feature type="signal peptide" evidence="1">
    <location>
        <begin position="1"/>
        <end position="23"/>
    </location>
</feature>
<dbReference type="InterPro" id="IPR025433">
    <property type="entry name" value="DUF4168"/>
</dbReference>
<evidence type="ECO:0000259" key="2">
    <source>
        <dbReference type="Pfam" id="PF13767"/>
    </source>
</evidence>
<gene>
    <name evidence="3" type="ORF">SAMN05216480_101902</name>
</gene>
<sequence>MLKSAKAKLVMFLSFVSMLGAQAQTENTNVTDSDLQKFADIFMEVQTENQNVQQEMVKVIKENGLEPQRFQEIQKAQMDPNTTAEVTDEETKSYEAVMSVLMEMQPKFEAKMQKIVTDNGLTLERYQKVATVIQTDTALQQKLQNIIVARQSGNENTEG</sequence>
<evidence type="ECO:0000313" key="4">
    <source>
        <dbReference type="Proteomes" id="UP000199138"/>
    </source>
</evidence>
<keyword evidence="1" id="KW-0732">Signal</keyword>
<dbReference type="STRING" id="1224947.SAMN05216480_101902"/>
<dbReference type="Proteomes" id="UP000199138">
    <property type="component" value="Unassembled WGS sequence"/>
</dbReference>
<feature type="chain" id="PRO_5011482532" description="DUF4168 domain-containing protein" evidence="1">
    <location>
        <begin position="24"/>
        <end position="159"/>
    </location>
</feature>
<organism evidence="3 4">
    <name type="scientific">Pustulibacterium marinum</name>
    <dbReference type="NCBI Taxonomy" id="1224947"/>
    <lineage>
        <taxon>Bacteria</taxon>
        <taxon>Pseudomonadati</taxon>
        <taxon>Bacteroidota</taxon>
        <taxon>Flavobacteriia</taxon>
        <taxon>Flavobacteriales</taxon>
        <taxon>Flavobacteriaceae</taxon>
        <taxon>Pustulibacterium</taxon>
    </lineage>
</organism>
<evidence type="ECO:0000256" key="1">
    <source>
        <dbReference type="SAM" id="SignalP"/>
    </source>
</evidence>
<name>A0A1I7FED4_9FLAO</name>
<feature type="domain" description="DUF4168" evidence="2">
    <location>
        <begin position="83"/>
        <end position="142"/>
    </location>
</feature>
<evidence type="ECO:0000313" key="3">
    <source>
        <dbReference type="EMBL" id="SFU34466.1"/>
    </source>
</evidence>
<proteinExistence type="predicted"/>
<dbReference type="Pfam" id="PF13767">
    <property type="entry name" value="DUF4168"/>
    <property type="match status" value="1"/>
</dbReference>
<accession>A0A1I7FED4</accession>
<dbReference type="OrthoDB" id="1467687at2"/>
<dbReference type="EMBL" id="FPBK01000001">
    <property type="protein sequence ID" value="SFU34466.1"/>
    <property type="molecule type" value="Genomic_DNA"/>
</dbReference>
<reference evidence="3 4" key="1">
    <citation type="submission" date="2016-10" db="EMBL/GenBank/DDBJ databases">
        <authorList>
            <person name="de Groot N.N."/>
        </authorList>
    </citation>
    <scope>NUCLEOTIDE SEQUENCE [LARGE SCALE GENOMIC DNA]</scope>
    <source>
        <strain evidence="3 4">CGMCC 1.12333</strain>
    </source>
</reference>
<dbReference type="AlphaFoldDB" id="A0A1I7FED4"/>
<keyword evidence="4" id="KW-1185">Reference proteome</keyword>